<gene>
    <name evidence="1" type="ORF">C1SCF055_LOCUS45252</name>
</gene>
<evidence type="ECO:0000313" key="2">
    <source>
        <dbReference type="EMBL" id="CAL4808184.1"/>
    </source>
</evidence>
<dbReference type="AlphaFoldDB" id="A0A9P1M5F2"/>
<keyword evidence="3" id="KW-1185">Reference proteome</keyword>
<accession>A0A9P1M5F2</accession>
<dbReference type="EMBL" id="CAMXCT030006838">
    <property type="protein sequence ID" value="CAL4808184.1"/>
    <property type="molecule type" value="Genomic_DNA"/>
</dbReference>
<sequence length="205" mass="23736">MDVEYSRKMDLLTTFGFILAVNYVRHVVRAGVAWFAIPCSSWVFMSQGSTKRHVLRPKGSTKMRSTSEGSRLARRLMYLMELCYRKGIFYVVEQPISSLLFQYGPMRKMLRRHGACRVTTWLGAFNAQTLKPVVLWGTCPFLEKLIAQPSKLKRMQIRRIKSFLGLETVRVYVDSSGRKRCVRDPGSFRDSVFWALKLCHTLARI</sequence>
<dbReference type="EMBL" id="CAMXCT010006838">
    <property type="protein sequence ID" value="CAI4020872.1"/>
    <property type="molecule type" value="Genomic_DNA"/>
</dbReference>
<evidence type="ECO:0000313" key="1">
    <source>
        <dbReference type="EMBL" id="CAI4020872.1"/>
    </source>
</evidence>
<protein>
    <submittedName>
        <fullName evidence="1">Uncharacterized protein</fullName>
    </submittedName>
</protein>
<name>A0A9P1M5F2_9DINO</name>
<organism evidence="1">
    <name type="scientific">Cladocopium goreaui</name>
    <dbReference type="NCBI Taxonomy" id="2562237"/>
    <lineage>
        <taxon>Eukaryota</taxon>
        <taxon>Sar</taxon>
        <taxon>Alveolata</taxon>
        <taxon>Dinophyceae</taxon>
        <taxon>Suessiales</taxon>
        <taxon>Symbiodiniaceae</taxon>
        <taxon>Cladocopium</taxon>
    </lineage>
</organism>
<comment type="caution">
    <text evidence="1">The sequence shown here is derived from an EMBL/GenBank/DDBJ whole genome shotgun (WGS) entry which is preliminary data.</text>
</comment>
<reference evidence="2 3" key="2">
    <citation type="submission" date="2024-05" db="EMBL/GenBank/DDBJ databases">
        <authorList>
            <person name="Chen Y."/>
            <person name="Shah S."/>
            <person name="Dougan E. K."/>
            <person name="Thang M."/>
            <person name="Chan C."/>
        </authorList>
    </citation>
    <scope>NUCLEOTIDE SEQUENCE [LARGE SCALE GENOMIC DNA]</scope>
</reference>
<dbReference type="Proteomes" id="UP001152797">
    <property type="component" value="Unassembled WGS sequence"/>
</dbReference>
<dbReference type="EMBL" id="CAMXCT020006838">
    <property type="protein sequence ID" value="CAL1174247.1"/>
    <property type="molecule type" value="Genomic_DNA"/>
</dbReference>
<dbReference type="OrthoDB" id="444654at2759"/>
<proteinExistence type="predicted"/>
<evidence type="ECO:0000313" key="3">
    <source>
        <dbReference type="Proteomes" id="UP001152797"/>
    </source>
</evidence>
<reference evidence="1" key="1">
    <citation type="submission" date="2022-10" db="EMBL/GenBank/DDBJ databases">
        <authorList>
            <person name="Chen Y."/>
            <person name="Dougan E. K."/>
            <person name="Chan C."/>
            <person name="Rhodes N."/>
            <person name="Thang M."/>
        </authorList>
    </citation>
    <scope>NUCLEOTIDE SEQUENCE</scope>
</reference>